<dbReference type="Pfam" id="PF13649">
    <property type="entry name" value="Methyltransf_25"/>
    <property type="match status" value="1"/>
</dbReference>
<comment type="caution">
    <text evidence="5">The sequence shown here is derived from an EMBL/GenBank/DDBJ whole genome shotgun (WGS) entry which is preliminary data.</text>
</comment>
<feature type="domain" description="Methyltransferase" evidence="4">
    <location>
        <begin position="60"/>
        <end position="154"/>
    </location>
</feature>
<keyword evidence="2" id="KW-0808">Transferase</keyword>
<evidence type="ECO:0000313" key="6">
    <source>
        <dbReference type="Proteomes" id="UP000196594"/>
    </source>
</evidence>
<sequence length="232" mass="27362">MLVKNNEDLYELLDSLLREPTEFWNTFYKDKEKNVPFFCDKPDEHLVKYMERQIIKPRKVLEIGCGNGRNAIYLAQKGCTVTAVDLSQRAIDWAKEQAEVNNVNIQFVCENIFNLNLELQEFDYIYDSGCFHHLSPHRRVSYIQFINKYLKNDGYFSISAFKENGKYGGSSLSDKQYYMDRTLYGGLGYSKEKLQILFSEFQEIEIRDMQHNNLNHDEFGLEDFIVCTFKKV</sequence>
<dbReference type="PANTHER" id="PTHR43464:SF19">
    <property type="entry name" value="UBIQUINONE BIOSYNTHESIS O-METHYLTRANSFERASE, MITOCHONDRIAL"/>
    <property type="match status" value="1"/>
</dbReference>
<dbReference type="GO" id="GO:0008168">
    <property type="term" value="F:methyltransferase activity"/>
    <property type="evidence" value="ECO:0007669"/>
    <property type="project" value="UniProtKB-KW"/>
</dbReference>
<dbReference type="RefSeq" id="WP_087617320.1">
    <property type="nucleotide sequence ID" value="NZ_JAFBEY010000001.1"/>
</dbReference>
<dbReference type="EMBL" id="NHNT01000005">
    <property type="protein sequence ID" value="OUZ39117.1"/>
    <property type="molecule type" value="Genomic_DNA"/>
</dbReference>
<dbReference type="SUPFAM" id="SSF53335">
    <property type="entry name" value="S-adenosyl-L-methionine-dependent methyltransferases"/>
    <property type="match status" value="1"/>
</dbReference>
<evidence type="ECO:0000256" key="1">
    <source>
        <dbReference type="ARBA" id="ARBA00022603"/>
    </source>
</evidence>
<dbReference type="PANTHER" id="PTHR43464">
    <property type="entry name" value="METHYLTRANSFERASE"/>
    <property type="match status" value="1"/>
</dbReference>
<keyword evidence="6" id="KW-1185">Reference proteome</keyword>
<evidence type="ECO:0000259" key="4">
    <source>
        <dbReference type="Pfam" id="PF13649"/>
    </source>
</evidence>
<dbReference type="Proteomes" id="UP000196594">
    <property type="component" value="Unassembled WGS sequence"/>
</dbReference>
<organism evidence="5 6">
    <name type="scientific">Solibacillus kalamii</name>
    <dbReference type="NCBI Taxonomy" id="1748298"/>
    <lineage>
        <taxon>Bacteria</taxon>
        <taxon>Bacillati</taxon>
        <taxon>Bacillota</taxon>
        <taxon>Bacilli</taxon>
        <taxon>Bacillales</taxon>
        <taxon>Caryophanaceae</taxon>
        <taxon>Solibacillus</taxon>
    </lineage>
</organism>
<dbReference type="InterPro" id="IPR041698">
    <property type="entry name" value="Methyltransf_25"/>
</dbReference>
<protein>
    <submittedName>
        <fullName evidence="5">SAM-dependent methyltransferase</fullName>
    </submittedName>
</protein>
<dbReference type="CDD" id="cd02440">
    <property type="entry name" value="AdoMet_MTases"/>
    <property type="match status" value="1"/>
</dbReference>
<reference evidence="5 6" key="1">
    <citation type="journal article" date="2017" name="Int. J. Syst. Evol. Microbiol.">
        <title>Solibacillus kalamii sp. nov., isolated from a high-efficiency particulate arrestance filter system used in the International Space Station.</title>
        <authorList>
            <person name="Checinska Sielaff A."/>
            <person name="Kumar R.M."/>
            <person name="Pal D."/>
            <person name="Mayilraj S."/>
            <person name="Venkateswaran K."/>
        </authorList>
    </citation>
    <scope>NUCLEOTIDE SEQUENCE [LARGE SCALE GENOMIC DNA]</scope>
    <source>
        <strain evidence="5 6">ISSFR-015</strain>
    </source>
</reference>
<accession>A0ABM6GEJ6</accession>
<evidence type="ECO:0000256" key="3">
    <source>
        <dbReference type="ARBA" id="ARBA00022691"/>
    </source>
</evidence>
<keyword evidence="3" id="KW-0949">S-adenosyl-L-methionine</keyword>
<dbReference type="GO" id="GO:0032259">
    <property type="term" value="P:methylation"/>
    <property type="evidence" value="ECO:0007669"/>
    <property type="project" value="UniProtKB-KW"/>
</dbReference>
<name>A0ABM6GEJ6_9BACL</name>
<evidence type="ECO:0000256" key="2">
    <source>
        <dbReference type="ARBA" id="ARBA00022679"/>
    </source>
</evidence>
<dbReference type="InterPro" id="IPR029063">
    <property type="entry name" value="SAM-dependent_MTases_sf"/>
</dbReference>
<evidence type="ECO:0000313" key="5">
    <source>
        <dbReference type="EMBL" id="OUZ39117.1"/>
    </source>
</evidence>
<dbReference type="Gene3D" id="3.40.50.150">
    <property type="entry name" value="Vaccinia Virus protein VP39"/>
    <property type="match status" value="1"/>
</dbReference>
<proteinExistence type="predicted"/>
<gene>
    <name evidence="5" type="ORF">CBM15_09645</name>
</gene>
<keyword evidence="1 5" id="KW-0489">Methyltransferase</keyword>